<sequence length="66" mass="7554">MVQIDRKPSATELITIISAISITSLFKYSSNNTLYLSLMIMTIKPQLLSRCNVKTLNFEFFLKLPL</sequence>
<reference evidence="2" key="1">
    <citation type="submission" date="2013-10" db="EMBL/GenBank/DDBJ databases">
        <title>Genome sequencing of Onchocerca volvulus.</title>
        <authorList>
            <person name="Cotton J."/>
            <person name="Tsai J."/>
            <person name="Stanley E."/>
            <person name="Tracey A."/>
            <person name="Holroyd N."/>
            <person name="Lustigman S."/>
            <person name="Berriman M."/>
        </authorList>
    </citation>
    <scope>NUCLEOTIDE SEQUENCE</scope>
</reference>
<organism evidence="1 2">
    <name type="scientific">Onchocerca volvulus</name>
    <dbReference type="NCBI Taxonomy" id="6282"/>
    <lineage>
        <taxon>Eukaryota</taxon>
        <taxon>Metazoa</taxon>
        <taxon>Ecdysozoa</taxon>
        <taxon>Nematoda</taxon>
        <taxon>Chromadorea</taxon>
        <taxon>Rhabditida</taxon>
        <taxon>Spirurina</taxon>
        <taxon>Spiruromorpha</taxon>
        <taxon>Filarioidea</taxon>
        <taxon>Onchocercidae</taxon>
        <taxon>Onchocerca</taxon>
    </lineage>
</organism>
<dbReference type="Proteomes" id="UP000024404">
    <property type="component" value="Unassembled WGS sequence"/>
</dbReference>
<dbReference type="EMBL" id="CMVM020000075">
    <property type="status" value="NOT_ANNOTATED_CDS"/>
    <property type="molecule type" value="Genomic_DNA"/>
</dbReference>
<reference evidence="1" key="2">
    <citation type="submission" date="2022-06" db="UniProtKB">
        <authorList>
            <consortium name="EnsemblMetazoa"/>
        </authorList>
    </citation>
    <scope>IDENTIFICATION</scope>
</reference>
<evidence type="ECO:0000313" key="2">
    <source>
        <dbReference type="Proteomes" id="UP000024404"/>
    </source>
</evidence>
<evidence type="ECO:0000313" key="1">
    <source>
        <dbReference type="EnsemblMetazoa" id="OVOC2672.1"/>
    </source>
</evidence>
<dbReference type="AlphaFoldDB" id="A0A8R1XV72"/>
<dbReference type="EnsemblMetazoa" id="OVOC2672.1">
    <property type="protein sequence ID" value="OVOC2672.1"/>
    <property type="gene ID" value="WBGene00239481"/>
</dbReference>
<keyword evidence="2" id="KW-1185">Reference proteome</keyword>
<protein>
    <submittedName>
        <fullName evidence="1">Uncharacterized protein</fullName>
    </submittedName>
</protein>
<name>A0A8R1XV72_ONCVO</name>
<proteinExistence type="predicted"/>
<accession>A0A8R1XV72</accession>